<dbReference type="Proteomes" id="UP000274661">
    <property type="component" value="Unassembled WGS sequence"/>
</dbReference>
<evidence type="ECO:0000313" key="2">
    <source>
        <dbReference type="Proteomes" id="UP000274661"/>
    </source>
</evidence>
<dbReference type="SUPFAM" id="SSF53756">
    <property type="entry name" value="UDP-Glycosyltransferase/glycogen phosphorylase"/>
    <property type="match status" value="1"/>
</dbReference>
<dbReference type="AlphaFoldDB" id="A0A3R9WLZ1"/>
<evidence type="ECO:0008006" key="3">
    <source>
        <dbReference type="Google" id="ProtNLM"/>
    </source>
</evidence>
<dbReference type="OrthoDB" id="8437129at2"/>
<protein>
    <recommendedName>
        <fullName evidence="3">Glycosyl transferase</fullName>
    </recommendedName>
</protein>
<comment type="caution">
    <text evidence="1">The sequence shown here is derived from an EMBL/GenBank/DDBJ whole genome shotgun (WGS) entry which is preliminary data.</text>
</comment>
<dbReference type="RefSeq" id="WP_126717391.1">
    <property type="nucleotide sequence ID" value="NZ_RWJF01000001.1"/>
</dbReference>
<proteinExistence type="predicted"/>
<sequence>MRRRVAFLFLGETLLIPHLFPIVEALAGLDPGLPIDLWVATSVHEDLLTRWTAEFRSVRIRRAPGFRTVRASDGRNPPLPPKLPILLRLVPYLLRTPVAVCAEQTSLWIPRVLPWLPTRFVKTSHGVGSMSARDDRRRMAAFHTLVPSEQERRTYLDRGMAPERIIATGYVKAAFRQRTPAKALFADERPILLYTPHWQAHRSSWPAWGRAVVEQLGAQRDWNVILAPHQRLVETAPEVREVLAGVSGLPHVHVDLDSFAMVDGSYTAVADLYLGDTSSQLIEYLVRPRPALFLDPAGRDWRADPGYAMWAAGEVVTDLADLAPAIARAPERHAGFLAAQTRTAADAVGDTSGAGAGRAAEEILRVLAMA</sequence>
<reference evidence="1 2" key="1">
    <citation type="submission" date="2018-12" db="EMBL/GenBank/DDBJ databases">
        <title>Sphingomonas sp. HMF7854 Genome sequencing and assembly.</title>
        <authorList>
            <person name="Cha I."/>
            <person name="Kang H."/>
            <person name="Kim H."/>
            <person name="Kang J."/>
            <person name="Joh K."/>
        </authorList>
    </citation>
    <scope>NUCLEOTIDE SEQUENCE [LARGE SCALE GENOMIC DNA]</scope>
    <source>
        <strain evidence="1 2">HMF7854</strain>
    </source>
</reference>
<dbReference type="EMBL" id="RWJF01000001">
    <property type="protein sequence ID" value="RST29548.1"/>
    <property type="molecule type" value="Genomic_DNA"/>
</dbReference>
<gene>
    <name evidence="1" type="ORF">HMF7854_00900</name>
</gene>
<dbReference type="Gene3D" id="3.40.50.12580">
    <property type="match status" value="1"/>
</dbReference>
<keyword evidence="2" id="KW-1185">Reference proteome</keyword>
<evidence type="ECO:0000313" key="1">
    <source>
        <dbReference type="EMBL" id="RST29548.1"/>
    </source>
</evidence>
<accession>A0A3R9WLZ1</accession>
<dbReference type="InterPro" id="IPR043148">
    <property type="entry name" value="TagF_C"/>
</dbReference>
<name>A0A3R9WLZ1_9SPHN</name>
<organism evidence="1 2">
    <name type="scientific">Sphingomonas ginkgonis</name>
    <dbReference type="NCBI Taxonomy" id="2315330"/>
    <lineage>
        <taxon>Bacteria</taxon>
        <taxon>Pseudomonadati</taxon>
        <taxon>Pseudomonadota</taxon>
        <taxon>Alphaproteobacteria</taxon>
        <taxon>Sphingomonadales</taxon>
        <taxon>Sphingomonadaceae</taxon>
        <taxon>Sphingomonas</taxon>
    </lineage>
</organism>